<feature type="domain" description="GmrSD restriction endonucleases N-terminal" evidence="1">
    <location>
        <begin position="5"/>
        <end position="215"/>
    </location>
</feature>
<evidence type="ECO:0000313" key="4">
    <source>
        <dbReference type="Proteomes" id="UP000254925"/>
    </source>
</evidence>
<dbReference type="Pfam" id="PF03235">
    <property type="entry name" value="GmrSD_N"/>
    <property type="match status" value="1"/>
</dbReference>
<feature type="domain" description="Schlafen AlbA-2" evidence="2">
    <location>
        <begin position="592"/>
        <end position="719"/>
    </location>
</feature>
<dbReference type="InterPro" id="IPR038461">
    <property type="entry name" value="Schlafen_AlbA_2_dom_sf"/>
</dbReference>
<dbReference type="Proteomes" id="UP000254925">
    <property type="component" value="Unassembled WGS sequence"/>
</dbReference>
<dbReference type="InterPro" id="IPR007421">
    <property type="entry name" value="Schlafen_AlbA_2_dom"/>
</dbReference>
<evidence type="ECO:0000259" key="1">
    <source>
        <dbReference type="Pfam" id="PF03235"/>
    </source>
</evidence>
<proteinExistence type="predicted"/>
<dbReference type="Gene3D" id="3.30.950.30">
    <property type="entry name" value="Schlafen, AAA domain"/>
    <property type="match status" value="1"/>
</dbReference>
<dbReference type="EMBL" id="QQBB01000013">
    <property type="protein sequence ID" value="RDI53627.1"/>
    <property type="molecule type" value="Genomic_DNA"/>
</dbReference>
<organism evidence="3 4">
    <name type="scientific">Microvirga subterranea</name>
    <dbReference type="NCBI Taxonomy" id="186651"/>
    <lineage>
        <taxon>Bacteria</taxon>
        <taxon>Pseudomonadati</taxon>
        <taxon>Pseudomonadota</taxon>
        <taxon>Alphaproteobacteria</taxon>
        <taxon>Hyphomicrobiales</taxon>
        <taxon>Methylobacteriaceae</taxon>
        <taxon>Microvirga</taxon>
    </lineage>
</organism>
<name>A0A370H9Z0_9HYPH</name>
<evidence type="ECO:0000259" key="2">
    <source>
        <dbReference type="Pfam" id="PF04326"/>
    </source>
</evidence>
<dbReference type="PANTHER" id="PTHR37292:SF2">
    <property type="entry name" value="DUF262 DOMAIN-CONTAINING PROTEIN"/>
    <property type="match status" value="1"/>
</dbReference>
<dbReference type="AlphaFoldDB" id="A0A370H9Z0"/>
<evidence type="ECO:0000313" key="3">
    <source>
        <dbReference type="EMBL" id="RDI53627.1"/>
    </source>
</evidence>
<reference evidence="3 4" key="1">
    <citation type="submission" date="2018-07" db="EMBL/GenBank/DDBJ databases">
        <title>Genomic Encyclopedia of Type Strains, Phase IV (KMG-IV): sequencing the most valuable type-strain genomes for metagenomic binning, comparative biology and taxonomic classification.</title>
        <authorList>
            <person name="Goeker M."/>
        </authorList>
    </citation>
    <scope>NUCLEOTIDE SEQUENCE [LARGE SCALE GENOMIC DNA]</scope>
    <source>
        <strain evidence="3 4">DSM 14364</strain>
    </source>
</reference>
<gene>
    <name evidence="3" type="ORF">DES45_11348</name>
</gene>
<accession>A0A370H9Z0</accession>
<dbReference type="InterPro" id="IPR004919">
    <property type="entry name" value="GmrSD_N"/>
</dbReference>
<dbReference type="RefSeq" id="WP_245571835.1">
    <property type="nucleotide sequence ID" value="NZ_QQBB01000013.1"/>
</dbReference>
<dbReference type="PANTHER" id="PTHR37292">
    <property type="entry name" value="VNG6097C"/>
    <property type="match status" value="1"/>
</dbReference>
<dbReference type="Pfam" id="PF04326">
    <property type="entry name" value="SLFN_AlbA_2"/>
    <property type="match status" value="1"/>
</dbReference>
<comment type="caution">
    <text evidence="3">The sequence shown here is derived from an EMBL/GenBank/DDBJ whole genome shotgun (WGS) entry which is preliminary data.</text>
</comment>
<protein>
    <recommendedName>
        <fullName evidence="5">DNA-binding protein</fullName>
    </recommendedName>
</protein>
<keyword evidence="4" id="KW-1185">Reference proteome</keyword>
<sequence>MIALVEDIDLGKIGLPEIQRPFVWPNVNVRNLFDSLYRGYPAGYLLFWETGAETGNKTIGTKEHQKAPSLAIVDGQQRLTSLYAVIKGKEVVRANFRKERIRIAFNPLQARFDVTDASIVKDKAYIPDISELWKPEVNVFEFAGRFIEDLKQVRDLSPDEISRAQAAIGKLHALPHYTFTALTLNSSLDAETVAEVFVRINGEGKKLNQADFIMTLMSVFWDEGRAALEQFAGEAAQAGTGRPSPYNHFIKPSPDQLLRVGVGLGLKRARLENVYSVLRGRDAVTGQVDPVKRDAQFETLKAAQGRVLNLANWHHFLSAMTLAGYRHEGMITSETTIVYSYVLYLIGVVDHGIDKQRMRQAIAEFFFMAALTRRYTNSPETAFEFDIAQLRDLKTGDDYLAKLRQICATTLTNDYWEITLPVSLATSASQSPSRFAYQASLILLGARALYSPLKIADMIDPAVNGTKATFEQHHLFPRGYLAKLGITDNRQVNQIANFAVVEWPDNQKISDQAPKDYAPALDAKLPSHERDLMLKWHALPPAWWELSYDDFLKERRVRMARLVREAYQQLCGEIAPSPSAPLTVTELLAAGESGSVEFKSTLRTNLHTGQADEKMHLAALKTIAGFLNAHGGTLVVGVADDGRVLGLSADGFPNEDKMGLHLVNLVKERIGDLFLPYVHPHFEGEGSERILVVRCERGPKPAFVKDGAVHRFYVRGANATAELTGGSVTDYVKARFP</sequence>
<evidence type="ECO:0008006" key="5">
    <source>
        <dbReference type="Google" id="ProtNLM"/>
    </source>
</evidence>